<protein>
    <submittedName>
        <fullName evidence="1">Uncharacterized protein</fullName>
    </submittedName>
</protein>
<keyword evidence="2" id="KW-1185">Reference proteome</keyword>
<dbReference type="VEuPathDB" id="FungiDB:MELLADRAFT_73394"/>
<name>F4S7B8_MELLP</name>
<dbReference type="GeneID" id="18932374"/>
<dbReference type="EMBL" id="GL883158">
    <property type="protein sequence ID" value="EGF99507.1"/>
    <property type="molecule type" value="Genomic_DNA"/>
</dbReference>
<evidence type="ECO:0000313" key="2">
    <source>
        <dbReference type="Proteomes" id="UP000001072"/>
    </source>
</evidence>
<evidence type="ECO:0000313" key="1">
    <source>
        <dbReference type="EMBL" id="EGF99507.1"/>
    </source>
</evidence>
<reference evidence="2" key="1">
    <citation type="journal article" date="2011" name="Proc. Natl. Acad. Sci. U.S.A.">
        <title>Obligate biotrophy features unraveled by the genomic analysis of rust fungi.</title>
        <authorList>
            <person name="Duplessis S."/>
            <person name="Cuomo C.A."/>
            <person name="Lin Y.-C."/>
            <person name="Aerts A."/>
            <person name="Tisserant E."/>
            <person name="Veneault-Fourrey C."/>
            <person name="Joly D.L."/>
            <person name="Hacquard S."/>
            <person name="Amselem J."/>
            <person name="Cantarel B.L."/>
            <person name="Chiu R."/>
            <person name="Coutinho P.M."/>
            <person name="Feau N."/>
            <person name="Field M."/>
            <person name="Frey P."/>
            <person name="Gelhaye E."/>
            <person name="Goldberg J."/>
            <person name="Grabherr M.G."/>
            <person name="Kodira C.D."/>
            <person name="Kohler A."/>
            <person name="Kuees U."/>
            <person name="Lindquist E.A."/>
            <person name="Lucas S.M."/>
            <person name="Mago R."/>
            <person name="Mauceli E."/>
            <person name="Morin E."/>
            <person name="Murat C."/>
            <person name="Pangilinan J.L."/>
            <person name="Park R."/>
            <person name="Pearson M."/>
            <person name="Quesneville H."/>
            <person name="Rouhier N."/>
            <person name="Sakthikumar S."/>
            <person name="Salamov A.A."/>
            <person name="Schmutz J."/>
            <person name="Selles B."/>
            <person name="Shapiro H."/>
            <person name="Tanguay P."/>
            <person name="Tuskan G.A."/>
            <person name="Henrissat B."/>
            <person name="Van de Peer Y."/>
            <person name="Rouze P."/>
            <person name="Ellis J.G."/>
            <person name="Dodds P.N."/>
            <person name="Schein J.E."/>
            <person name="Zhong S."/>
            <person name="Hamelin R.C."/>
            <person name="Grigoriev I.V."/>
            <person name="Szabo L.J."/>
            <person name="Martin F."/>
        </authorList>
    </citation>
    <scope>NUCLEOTIDE SEQUENCE [LARGE SCALE GENOMIC DNA]</scope>
    <source>
        <strain evidence="2">98AG31 / pathotype 3-4-7</strain>
    </source>
</reference>
<proteinExistence type="predicted"/>
<dbReference type="RefSeq" id="XP_007417232.1">
    <property type="nucleotide sequence ID" value="XM_007417170.1"/>
</dbReference>
<dbReference type="InParanoid" id="F4S7B8"/>
<sequence>MPTPPPPYTEECHQPLLTADVRPTCTTDPKPSIFSRQRTSSASSWVKNVISRSSSRSSLRQQYTEIPLSPEEIEEAERIKLEKARIALAEWNRISEALKEAGF</sequence>
<accession>F4S7B8</accession>
<dbReference type="OrthoDB" id="2503444at2759"/>
<gene>
    <name evidence="1" type="ORF">MELLADRAFT_73394</name>
</gene>
<dbReference type="AlphaFoldDB" id="F4S7B8"/>
<dbReference type="Proteomes" id="UP000001072">
    <property type="component" value="Unassembled WGS sequence"/>
</dbReference>
<organism evidence="2">
    <name type="scientific">Melampsora larici-populina (strain 98AG31 / pathotype 3-4-7)</name>
    <name type="common">Poplar leaf rust fungus</name>
    <dbReference type="NCBI Taxonomy" id="747676"/>
    <lineage>
        <taxon>Eukaryota</taxon>
        <taxon>Fungi</taxon>
        <taxon>Dikarya</taxon>
        <taxon>Basidiomycota</taxon>
        <taxon>Pucciniomycotina</taxon>
        <taxon>Pucciniomycetes</taxon>
        <taxon>Pucciniales</taxon>
        <taxon>Melampsoraceae</taxon>
        <taxon>Melampsora</taxon>
    </lineage>
</organism>
<dbReference type="KEGG" id="mlr:MELLADRAFT_73394"/>
<dbReference type="HOGENOM" id="CLU_2264336_0_0_1"/>